<keyword evidence="2" id="KW-0540">Nuclease</keyword>
<dbReference type="GO" id="GO:0005829">
    <property type="term" value="C:cytosol"/>
    <property type="evidence" value="ECO:0007669"/>
    <property type="project" value="TreeGrafter"/>
</dbReference>
<evidence type="ECO:0000256" key="4">
    <source>
        <dbReference type="SAM" id="Coils"/>
    </source>
</evidence>
<dbReference type="NCBIfam" id="TIGR01280">
    <property type="entry name" value="xseB"/>
    <property type="match status" value="1"/>
</dbReference>
<dbReference type="PANTHER" id="PTHR34137">
    <property type="entry name" value="EXODEOXYRIBONUCLEASE 7 SMALL SUBUNIT"/>
    <property type="match status" value="1"/>
</dbReference>
<dbReference type="HOGENOM" id="CLU_145918_3_2_2"/>
<evidence type="ECO:0000256" key="2">
    <source>
        <dbReference type="ARBA" id="ARBA00022722"/>
    </source>
</evidence>
<dbReference type="GO" id="GO:0006308">
    <property type="term" value="P:DNA catabolic process"/>
    <property type="evidence" value="ECO:0007669"/>
    <property type="project" value="InterPro"/>
</dbReference>
<dbReference type="eggNOG" id="arCOG03646">
    <property type="taxonomic scope" value="Archaea"/>
</dbReference>
<gene>
    <name evidence="5" type="ordered locus">Mpet_1837</name>
</gene>
<evidence type="ECO:0000313" key="5">
    <source>
        <dbReference type="EMBL" id="ADN36589.1"/>
    </source>
</evidence>
<dbReference type="STRING" id="679926.Mpet_1837"/>
<keyword evidence="6" id="KW-1185">Reference proteome</keyword>
<evidence type="ECO:0000256" key="1">
    <source>
        <dbReference type="ARBA" id="ARBA00022490"/>
    </source>
</evidence>
<keyword evidence="3" id="KW-0378">Hydrolase</keyword>
<keyword evidence="4" id="KW-0175">Coiled coil</keyword>
<feature type="coiled-coil region" evidence="4">
    <location>
        <begin position="2"/>
        <end position="60"/>
    </location>
</feature>
<organism evidence="5 6">
    <name type="scientific">Methanolacinia petrolearia (strain DSM 11571 / OCM 486 / SEBR 4847)</name>
    <name type="common">Methanoplanus petrolearius</name>
    <dbReference type="NCBI Taxonomy" id="679926"/>
    <lineage>
        <taxon>Archaea</taxon>
        <taxon>Methanobacteriati</taxon>
        <taxon>Methanobacteriota</taxon>
        <taxon>Stenosarchaea group</taxon>
        <taxon>Methanomicrobia</taxon>
        <taxon>Methanomicrobiales</taxon>
        <taxon>Methanomicrobiaceae</taxon>
        <taxon>Methanolacinia</taxon>
    </lineage>
</organism>
<dbReference type="PANTHER" id="PTHR34137:SF1">
    <property type="entry name" value="EXODEOXYRIBONUCLEASE 7 SMALL SUBUNIT"/>
    <property type="match status" value="1"/>
</dbReference>
<dbReference type="GO" id="GO:0009318">
    <property type="term" value="C:exodeoxyribonuclease VII complex"/>
    <property type="evidence" value="ECO:0007669"/>
    <property type="project" value="InterPro"/>
</dbReference>
<evidence type="ECO:0000313" key="6">
    <source>
        <dbReference type="Proteomes" id="UP000006565"/>
    </source>
</evidence>
<dbReference type="InterPro" id="IPR037004">
    <property type="entry name" value="Exonuc_VII_ssu_sf"/>
</dbReference>
<dbReference type="GO" id="GO:0008855">
    <property type="term" value="F:exodeoxyribonuclease VII activity"/>
    <property type="evidence" value="ECO:0007669"/>
    <property type="project" value="InterPro"/>
</dbReference>
<dbReference type="HAMAP" id="MF_00337">
    <property type="entry name" value="Exonuc_7_S"/>
    <property type="match status" value="1"/>
</dbReference>
<keyword evidence="5" id="KW-0269">Exonuclease</keyword>
<reference evidence="5 6" key="1">
    <citation type="journal article" date="2010" name="Stand. Genomic Sci.">
        <title>Complete genome sequence of Methanoplanus petrolearius type strain (SEBR 4847).</title>
        <authorList>
            <person name="Brambilla E."/>
            <person name="Djao O.D."/>
            <person name="Daligault H."/>
            <person name="Lapidus A."/>
            <person name="Lucas S."/>
            <person name="Hammon N."/>
            <person name="Nolan M."/>
            <person name="Tice H."/>
            <person name="Cheng J.F."/>
            <person name="Han C."/>
            <person name="Tapia R."/>
            <person name="Goodwin L."/>
            <person name="Pitluck S."/>
            <person name="Liolios K."/>
            <person name="Ivanova N."/>
            <person name="Mavromatis K."/>
            <person name="Mikhailova N."/>
            <person name="Pati A."/>
            <person name="Chen A."/>
            <person name="Palaniappan K."/>
            <person name="Land M."/>
            <person name="Hauser L."/>
            <person name="Chang Y.J."/>
            <person name="Jeffries C.D."/>
            <person name="Rohde M."/>
            <person name="Spring S."/>
            <person name="Sikorski J."/>
            <person name="Goker M."/>
            <person name="Woyke T."/>
            <person name="Bristow J."/>
            <person name="Eisen J.A."/>
            <person name="Markowitz V."/>
            <person name="Hugenholtz P."/>
            <person name="Kyrpides N.C."/>
            <person name="Klenk H.P."/>
        </authorList>
    </citation>
    <scope>NUCLEOTIDE SEQUENCE [LARGE SCALE GENOMIC DNA]</scope>
    <source>
        <strain evidence="6">DSM 11571 / OCM 486 / SEBR 4847</strain>
    </source>
</reference>
<dbReference type="Proteomes" id="UP000006565">
    <property type="component" value="Chromosome"/>
</dbReference>
<dbReference type="PIRSF" id="PIRSF006488">
    <property type="entry name" value="Exonuc_VII_S"/>
    <property type="match status" value="1"/>
</dbReference>
<dbReference type="EMBL" id="CP002117">
    <property type="protein sequence ID" value="ADN36589.1"/>
    <property type="molecule type" value="Genomic_DNA"/>
</dbReference>
<dbReference type="Gene3D" id="1.10.287.1040">
    <property type="entry name" value="Exonuclease VII, small subunit"/>
    <property type="match status" value="1"/>
</dbReference>
<name>E1RIC4_METP4</name>
<proteinExistence type="inferred from homology"/>
<dbReference type="InterPro" id="IPR003761">
    <property type="entry name" value="Exonuc_VII_S"/>
</dbReference>
<evidence type="ECO:0000256" key="3">
    <source>
        <dbReference type="ARBA" id="ARBA00022801"/>
    </source>
</evidence>
<protein>
    <submittedName>
        <fullName evidence="5">Exonuclease VII small subunit</fullName>
    </submittedName>
</protein>
<dbReference type="AlphaFoldDB" id="E1RIC4"/>
<dbReference type="SUPFAM" id="SSF116842">
    <property type="entry name" value="XseB-like"/>
    <property type="match status" value="1"/>
</dbReference>
<accession>E1RIC4</accession>
<dbReference type="Pfam" id="PF02609">
    <property type="entry name" value="Exonuc_VII_S"/>
    <property type="match status" value="1"/>
</dbReference>
<keyword evidence="1" id="KW-0963">Cytoplasm</keyword>
<sequence length="63" mass="7337">MEKTYEEQINELKEIIGKIENREAGLEESLTLYRRGMEILQSCEKYLEDAELKVTELQDSAGQ</sequence>
<dbReference type="KEGG" id="mpi:Mpet_1837"/>